<dbReference type="PROSITE" id="PS51257">
    <property type="entry name" value="PROKAR_LIPOPROTEIN"/>
    <property type="match status" value="1"/>
</dbReference>
<dbReference type="InterPro" id="IPR000782">
    <property type="entry name" value="FAS1_domain"/>
</dbReference>
<keyword evidence="3" id="KW-1185">Reference proteome</keyword>
<gene>
    <name evidence="2" type="ORF">H8S64_01585</name>
</gene>
<organism evidence="2 3">
    <name type="scientific">Butyricimonas hominis</name>
    <dbReference type="NCBI Taxonomy" id="2763032"/>
    <lineage>
        <taxon>Bacteria</taxon>
        <taxon>Pseudomonadati</taxon>
        <taxon>Bacteroidota</taxon>
        <taxon>Bacteroidia</taxon>
        <taxon>Bacteroidales</taxon>
        <taxon>Odoribacteraceae</taxon>
        <taxon>Butyricimonas</taxon>
    </lineage>
</organism>
<evidence type="ECO:0000313" key="2">
    <source>
        <dbReference type="EMBL" id="MBC5619784.1"/>
    </source>
</evidence>
<dbReference type="SUPFAM" id="SSF82153">
    <property type="entry name" value="FAS1 domain"/>
    <property type="match status" value="1"/>
</dbReference>
<dbReference type="InterPro" id="IPR036378">
    <property type="entry name" value="FAS1_dom_sf"/>
</dbReference>
<dbReference type="Proteomes" id="UP000646484">
    <property type="component" value="Unassembled WGS sequence"/>
</dbReference>
<dbReference type="RefSeq" id="WP_099291084.1">
    <property type="nucleotide sequence ID" value="NZ_JACOOH010000001.1"/>
</dbReference>
<accession>A0ABR7CVW5</accession>
<evidence type="ECO:0000313" key="3">
    <source>
        <dbReference type="Proteomes" id="UP000646484"/>
    </source>
</evidence>
<dbReference type="Pfam" id="PF02469">
    <property type="entry name" value="Fasciclin"/>
    <property type="match status" value="1"/>
</dbReference>
<name>A0ABR7CVW5_9BACT</name>
<dbReference type="EMBL" id="JACOOH010000001">
    <property type="protein sequence ID" value="MBC5619784.1"/>
    <property type="molecule type" value="Genomic_DNA"/>
</dbReference>
<feature type="domain" description="FAS1" evidence="1">
    <location>
        <begin position="72"/>
        <end position="200"/>
    </location>
</feature>
<sequence length="209" mass="23942">MKLNILIVLIIFAGATSCTKDNFYYSGISDGRHEGKNMLEYMQAHPYDWDSTRVMIHHAGDDMVKLFEGKDERHKEFTFFGMTNHSIRRYLLQHNLKQVSDLDAEWCRTILLKHLIDGKLYRKEIPAGEPGLYETVGTGGTTLTTLAGTKIWTYVVVEEKNGVVQHASRPIYIRFEESGRLLQVVSGDIEPDNCLVHALDYRFTIGEEE</sequence>
<proteinExistence type="predicted"/>
<reference evidence="2 3" key="1">
    <citation type="submission" date="2020-08" db="EMBL/GenBank/DDBJ databases">
        <title>Genome public.</title>
        <authorList>
            <person name="Liu C."/>
            <person name="Sun Q."/>
        </authorList>
    </citation>
    <scope>NUCLEOTIDE SEQUENCE [LARGE SCALE GENOMIC DNA]</scope>
    <source>
        <strain evidence="2 3">NSJ-56</strain>
    </source>
</reference>
<comment type="caution">
    <text evidence="2">The sequence shown here is derived from an EMBL/GenBank/DDBJ whole genome shotgun (WGS) entry which is preliminary data.</text>
</comment>
<protein>
    <submittedName>
        <fullName evidence="2">Fasciclin domain-containing protein</fullName>
    </submittedName>
</protein>
<evidence type="ECO:0000259" key="1">
    <source>
        <dbReference type="Pfam" id="PF02469"/>
    </source>
</evidence>
<dbReference type="Gene3D" id="2.30.180.10">
    <property type="entry name" value="FAS1 domain"/>
    <property type="match status" value="1"/>
</dbReference>